<evidence type="ECO:0000256" key="1">
    <source>
        <dbReference type="ARBA" id="ARBA00004448"/>
    </source>
</evidence>
<evidence type="ECO:0000256" key="3">
    <source>
        <dbReference type="ARBA" id="ARBA00022692"/>
    </source>
</evidence>
<keyword evidence="3" id="KW-0812">Transmembrane</keyword>
<dbReference type="PANTHER" id="PTHR14110:SF0">
    <property type="entry name" value="MITOCHONDRIAL IMPORT INNER MEMBRANE TRANSLOCASE SUBUNIT TIM22"/>
    <property type="match status" value="1"/>
</dbReference>
<dbReference type="GO" id="GO:0042721">
    <property type="term" value="C:TIM22 mitochondrial import inner membrane insertion complex"/>
    <property type="evidence" value="ECO:0007669"/>
    <property type="project" value="InterPro"/>
</dbReference>
<gene>
    <name evidence="9" type="ORF">HKI87_09g60350</name>
</gene>
<dbReference type="InterPro" id="IPR039175">
    <property type="entry name" value="TIM22"/>
</dbReference>
<accession>A0AAX4PEX7</accession>
<evidence type="ECO:0000256" key="7">
    <source>
        <dbReference type="ARBA" id="ARBA00023136"/>
    </source>
</evidence>
<sequence length="201" mass="20951">MVDGNDSNMRDQGSSASDPSSSSSSFQAANTGQFPVLKQKTYEPVVLPTPEQILAGQFWDSCPVKSVIAGALGGVMGALFGAAFGASDPSATTLAHTGEPLTLRQSVKAAFQPAAMRESVKHLRARSWSYAKGFGGFGMVYSGSECVIESVRAKHDVYNSAAAGCFTGASLAYQGGPKAMCFGCATVAAFSVLIDRFMDIH</sequence>
<evidence type="ECO:0000313" key="10">
    <source>
        <dbReference type="Proteomes" id="UP001472866"/>
    </source>
</evidence>
<evidence type="ECO:0000256" key="2">
    <source>
        <dbReference type="ARBA" id="ARBA00008444"/>
    </source>
</evidence>
<dbReference type="AlphaFoldDB" id="A0AAX4PEX7"/>
<keyword evidence="4" id="KW-0999">Mitochondrion inner membrane</keyword>
<evidence type="ECO:0000256" key="8">
    <source>
        <dbReference type="SAM" id="MobiDB-lite"/>
    </source>
</evidence>
<feature type="compositionally biased region" description="Low complexity" evidence="8">
    <location>
        <begin position="14"/>
        <end position="25"/>
    </location>
</feature>
<name>A0AAX4PEX7_9CHLO</name>
<protein>
    <submittedName>
        <fullName evidence="9">Mitochondrial inner membrane translocase subunit Tim22</fullName>
    </submittedName>
</protein>
<keyword evidence="7" id="KW-0472">Membrane</keyword>
<dbReference type="Pfam" id="PF02466">
    <property type="entry name" value="Tim17"/>
    <property type="match status" value="1"/>
</dbReference>
<evidence type="ECO:0000256" key="6">
    <source>
        <dbReference type="ARBA" id="ARBA00023128"/>
    </source>
</evidence>
<reference evidence="9 10" key="1">
    <citation type="submission" date="2024-03" db="EMBL/GenBank/DDBJ databases">
        <title>Complete genome sequence of the green alga Chloropicon roscoffensis RCC1871.</title>
        <authorList>
            <person name="Lemieux C."/>
            <person name="Pombert J.-F."/>
            <person name="Otis C."/>
            <person name="Turmel M."/>
        </authorList>
    </citation>
    <scope>NUCLEOTIDE SEQUENCE [LARGE SCALE GENOMIC DNA]</scope>
    <source>
        <strain evidence="9 10">RCC1871</strain>
    </source>
</reference>
<evidence type="ECO:0000256" key="4">
    <source>
        <dbReference type="ARBA" id="ARBA00022792"/>
    </source>
</evidence>
<comment type="similarity">
    <text evidence="2">Belongs to the Tim17/Tim22/Tim23 family.</text>
</comment>
<dbReference type="GO" id="GO:0008320">
    <property type="term" value="F:protein transmembrane transporter activity"/>
    <property type="evidence" value="ECO:0007669"/>
    <property type="project" value="TreeGrafter"/>
</dbReference>
<evidence type="ECO:0000256" key="5">
    <source>
        <dbReference type="ARBA" id="ARBA00022989"/>
    </source>
</evidence>
<dbReference type="PANTHER" id="PTHR14110">
    <property type="entry name" value="MITOCHONDRIAL IMPORT INNER MEMBRANE TRANSLOCASE SUBUNIT TIM22"/>
    <property type="match status" value="1"/>
</dbReference>
<dbReference type="GO" id="GO:0045039">
    <property type="term" value="P:protein insertion into mitochondrial inner membrane"/>
    <property type="evidence" value="ECO:0007669"/>
    <property type="project" value="InterPro"/>
</dbReference>
<organism evidence="9 10">
    <name type="scientific">Chloropicon roscoffensis</name>
    <dbReference type="NCBI Taxonomy" id="1461544"/>
    <lineage>
        <taxon>Eukaryota</taxon>
        <taxon>Viridiplantae</taxon>
        <taxon>Chlorophyta</taxon>
        <taxon>Chloropicophyceae</taxon>
        <taxon>Chloropicales</taxon>
        <taxon>Chloropicaceae</taxon>
        <taxon>Chloropicon</taxon>
    </lineage>
</organism>
<evidence type="ECO:0000313" key="9">
    <source>
        <dbReference type="EMBL" id="WZN64479.1"/>
    </source>
</evidence>
<dbReference type="EMBL" id="CP151509">
    <property type="protein sequence ID" value="WZN64479.1"/>
    <property type="molecule type" value="Genomic_DNA"/>
</dbReference>
<keyword evidence="6" id="KW-0496">Mitochondrion</keyword>
<dbReference type="Proteomes" id="UP001472866">
    <property type="component" value="Chromosome 09"/>
</dbReference>
<keyword evidence="10" id="KW-1185">Reference proteome</keyword>
<feature type="compositionally biased region" description="Polar residues" evidence="8">
    <location>
        <begin position="1"/>
        <end position="13"/>
    </location>
</feature>
<dbReference type="GO" id="GO:0030943">
    <property type="term" value="F:mitochondrion targeting sequence binding"/>
    <property type="evidence" value="ECO:0007669"/>
    <property type="project" value="TreeGrafter"/>
</dbReference>
<proteinExistence type="inferred from homology"/>
<keyword evidence="5" id="KW-1133">Transmembrane helix</keyword>
<feature type="region of interest" description="Disordered" evidence="8">
    <location>
        <begin position="1"/>
        <end position="29"/>
    </location>
</feature>
<comment type="subcellular location">
    <subcellularLocation>
        <location evidence="1">Mitochondrion inner membrane</location>
        <topology evidence="1">Multi-pass membrane protein</topology>
    </subcellularLocation>
</comment>